<accession>A0A4Y1RDZ5</accession>
<gene>
    <name evidence="1" type="ORF">Prudu_012936</name>
</gene>
<dbReference type="EMBL" id="AP019300">
    <property type="protein sequence ID" value="BBH02392.1"/>
    <property type="molecule type" value="Genomic_DNA"/>
</dbReference>
<sequence length="203" mass="23450">MGLGNLKADLDYINHWKYGSLKATRQFVKVQSNTKLFFWLLFFFNLGHGRRALFEQQTEFWFEESCWQPAVHPFSFGKLRSFGKGYHSASDRVRTLCGFCKLLQRNAALVTFVARFATCSFSNLQIWNFALLKVVEHNTRKVFSEYHNVPMDTHKVFTAVVQWGSCRSPSVIHNREVLMRALFVPRGTDIVEPVVASRMKSSG</sequence>
<evidence type="ECO:0000313" key="1">
    <source>
        <dbReference type="EMBL" id="BBH02392.1"/>
    </source>
</evidence>
<name>A0A4Y1RDZ5_PRUDU</name>
<dbReference type="AlphaFoldDB" id="A0A4Y1RDZ5"/>
<proteinExistence type="predicted"/>
<reference evidence="1" key="1">
    <citation type="journal article" date="2019" name="Science">
        <title>Mutation of a bHLH transcription factor allowed almond domestication.</title>
        <authorList>
            <person name="Sanchez-Perez R."/>
            <person name="Pavan S."/>
            <person name="Mazzeo R."/>
            <person name="Moldovan C."/>
            <person name="Aiese Cigliano R."/>
            <person name="Del Cueto J."/>
            <person name="Ricciardi F."/>
            <person name="Lotti C."/>
            <person name="Ricciardi L."/>
            <person name="Dicenta F."/>
            <person name="Lopez-Marques R.L."/>
            <person name="Lindberg Moller B."/>
        </authorList>
    </citation>
    <scope>NUCLEOTIDE SEQUENCE</scope>
</reference>
<protein>
    <submittedName>
        <fullName evidence="1">Uncharacterized protein</fullName>
    </submittedName>
</protein>
<organism evidence="1">
    <name type="scientific">Prunus dulcis</name>
    <name type="common">Almond</name>
    <name type="synonym">Amygdalus dulcis</name>
    <dbReference type="NCBI Taxonomy" id="3755"/>
    <lineage>
        <taxon>Eukaryota</taxon>
        <taxon>Viridiplantae</taxon>
        <taxon>Streptophyta</taxon>
        <taxon>Embryophyta</taxon>
        <taxon>Tracheophyta</taxon>
        <taxon>Spermatophyta</taxon>
        <taxon>Magnoliopsida</taxon>
        <taxon>eudicotyledons</taxon>
        <taxon>Gunneridae</taxon>
        <taxon>Pentapetalae</taxon>
        <taxon>rosids</taxon>
        <taxon>fabids</taxon>
        <taxon>Rosales</taxon>
        <taxon>Rosaceae</taxon>
        <taxon>Amygdaloideae</taxon>
        <taxon>Amygdaleae</taxon>
        <taxon>Prunus</taxon>
    </lineage>
</organism>